<comment type="caution">
    <text evidence="1">The sequence shown here is derived from an EMBL/GenBank/DDBJ whole genome shotgun (WGS) entry which is preliminary data.</text>
</comment>
<organism evidence="1 2">
    <name type="scientific">Marimonas arenosa</name>
    <dbReference type="NCBI Taxonomy" id="1795305"/>
    <lineage>
        <taxon>Bacteria</taxon>
        <taxon>Pseudomonadati</taxon>
        <taxon>Pseudomonadota</taxon>
        <taxon>Alphaproteobacteria</taxon>
        <taxon>Rhodobacterales</taxon>
        <taxon>Paracoccaceae</taxon>
        <taxon>Marimonas</taxon>
    </lineage>
</organism>
<dbReference type="RefSeq" id="WP_306735070.1">
    <property type="nucleotide sequence ID" value="NZ_JANHAX010000002.1"/>
</dbReference>
<protein>
    <submittedName>
        <fullName evidence="1">Pyridoxamine 5'-phosphate oxidase family protein</fullName>
    </submittedName>
</protein>
<sequence length="215" mass="23753">MTAPTDRTRLRRAHERGAYDTASLHAVLDATCMCIVAYVIDGKPYATPTLHWREGDHVYWHGSSASRMLKQSAGQEVCLTVSILDGFVMARSGFHHSVNYRSAMLFGPAFKVPEDKKEARLSAFIDGLWPGRAAVLRPNNAQELKATTVLGMRIDEASAKVRDGAPVDDEEDYALPIWAGVIPVETRALEPVPDARNLPGVGMPEHIRGFEFPRK</sequence>
<evidence type="ECO:0000313" key="2">
    <source>
        <dbReference type="Proteomes" id="UP001226762"/>
    </source>
</evidence>
<dbReference type="EMBL" id="JANHAX010000002">
    <property type="protein sequence ID" value="MDQ2089800.1"/>
    <property type="molecule type" value="Genomic_DNA"/>
</dbReference>
<dbReference type="InterPro" id="IPR024747">
    <property type="entry name" value="Pyridox_Oxase-rel"/>
</dbReference>
<gene>
    <name evidence="1" type="ORF">NO357_07810</name>
</gene>
<dbReference type="PANTHER" id="PTHR34071">
    <property type="entry name" value="5-NITROIMIDAZOLE ANTIBIOTICS RESISTANCE PROTEIN, NIMA-FAMILY-RELATED PROTEIN-RELATED"/>
    <property type="match status" value="1"/>
</dbReference>
<reference evidence="1" key="1">
    <citation type="submission" date="2022-07" db="EMBL/GenBank/DDBJ databases">
        <authorList>
            <person name="Otstavnykh N."/>
            <person name="Isaeva M."/>
            <person name="Bystritskaya E."/>
        </authorList>
    </citation>
    <scope>NUCLEOTIDE SEQUENCE</scope>
    <source>
        <strain evidence="1">KCTC 52189</strain>
    </source>
</reference>
<dbReference type="Pfam" id="PF12900">
    <property type="entry name" value="Pyridox_ox_2"/>
    <property type="match status" value="1"/>
</dbReference>
<dbReference type="Gene3D" id="2.30.110.10">
    <property type="entry name" value="Electron Transport, Fmn-binding Protein, Chain A"/>
    <property type="match status" value="1"/>
</dbReference>
<dbReference type="SUPFAM" id="SSF50475">
    <property type="entry name" value="FMN-binding split barrel"/>
    <property type="match status" value="1"/>
</dbReference>
<reference evidence="1" key="2">
    <citation type="submission" date="2023-02" db="EMBL/GenBank/DDBJ databases">
        <title>'Rhodoalgimonas zhirmunskyi' gen. nov., isolated from a red alga.</title>
        <authorList>
            <person name="Nedashkovskaya O.I."/>
            <person name="Otstavnykh N.Y."/>
            <person name="Bystritskaya E.P."/>
            <person name="Balabanova L.A."/>
            <person name="Isaeva M.P."/>
        </authorList>
    </citation>
    <scope>NUCLEOTIDE SEQUENCE</scope>
    <source>
        <strain evidence="1">KCTC 52189</strain>
    </source>
</reference>
<dbReference type="PANTHER" id="PTHR34071:SF2">
    <property type="entry name" value="FLAVIN-NUCLEOTIDE-BINDING PROTEIN"/>
    <property type="match status" value="1"/>
</dbReference>
<dbReference type="InterPro" id="IPR012349">
    <property type="entry name" value="Split_barrel_FMN-bd"/>
</dbReference>
<name>A0AAE3WDL9_9RHOB</name>
<accession>A0AAE3WDL9</accession>
<dbReference type="AlphaFoldDB" id="A0AAE3WDL9"/>
<dbReference type="Proteomes" id="UP001226762">
    <property type="component" value="Unassembled WGS sequence"/>
</dbReference>
<proteinExistence type="predicted"/>
<keyword evidence="2" id="KW-1185">Reference proteome</keyword>
<evidence type="ECO:0000313" key="1">
    <source>
        <dbReference type="EMBL" id="MDQ2089800.1"/>
    </source>
</evidence>